<evidence type="ECO:0000313" key="6">
    <source>
        <dbReference type="Proteomes" id="UP001583186"/>
    </source>
</evidence>
<dbReference type="PROSITE" id="PS50048">
    <property type="entry name" value="ZN2_CY6_FUNGAL_2"/>
    <property type="match status" value="1"/>
</dbReference>
<feature type="compositionally biased region" description="Basic residues" evidence="3">
    <location>
        <begin position="109"/>
        <end position="118"/>
    </location>
</feature>
<evidence type="ECO:0000256" key="1">
    <source>
        <dbReference type="ARBA" id="ARBA00022723"/>
    </source>
</evidence>
<dbReference type="SUPFAM" id="SSF57701">
    <property type="entry name" value="Zn2/Cys6 DNA-binding domain"/>
    <property type="match status" value="1"/>
</dbReference>
<feature type="region of interest" description="Disordered" evidence="3">
    <location>
        <begin position="61"/>
        <end position="131"/>
    </location>
</feature>
<accession>A0ABR3Z203</accession>
<reference evidence="5 6" key="1">
    <citation type="journal article" date="2024" name="IMA Fungus">
        <title>IMA Genome - F19 : A genome assembly and annotation guide to empower mycologists, including annotated draft genome sequences of Ceratocystis pirilliformis, Diaporthe australafricana, Fusarium ophioides, Paecilomyces lecythidis, and Sporothrix stenoceras.</title>
        <authorList>
            <person name="Aylward J."/>
            <person name="Wilson A.M."/>
            <person name="Visagie C.M."/>
            <person name="Spraker J."/>
            <person name="Barnes I."/>
            <person name="Buitendag C."/>
            <person name="Ceriani C."/>
            <person name="Del Mar Angel L."/>
            <person name="du Plessis D."/>
            <person name="Fuchs T."/>
            <person name="Gasser K."/>
            <person name="Kramer D."/>
            <person name="Li W."/>
            <person name="Munsamy K."/>
            <person name="Piso A."/>
            <person name="Price J.L."/>
            <person name="Sonnekus B."/>
            <person name="Thomas C."/>
            <person name="van der Nest A."/>
            <person name="van Dijk A."/>
            <person name="van Heerden A."/>
            <person name="van Vuuren N."/>
            <person name="Yilmaz N."/>
            <person name="Duong T.A."/>
            <person name="van der Merwe N.A."/>
            <person name="Wingfield M.J."/>
            <person name="Wingfield B.D."/>
        </authorList>
    </citation>
    <scope>NUCLEOTIDE SEQUENCE [LARGE SCALE GENOMIC DNA]</scope>
    <source>
        <strain evidence="5 6">CMW 5346</strain>
    </source>
</reference>
<name>A0ABR3Z203_9PEZI</name>
<dbReference type="PANTHER" id="PTHR31668">
    <property type="entry name" value="GLUCOSE TRANSPORT TRANSCRIPTION REGULATOR RGT1-RELATED-RELATED"/>
    <property type="match status" value="1"/>
</dbReference>
<dbReference type="CDD" id="cd12148">
    <property type="entry name" value="fungal_TF_MHR"/>
    <property type="match status" value="1"/>
</dbReference>
<evidence type="ECO:0000256" key="3">
    <source>
        <dbReference type="SAM" id="MobiDB-lite"/>
    </source>
</evidence>
<evidence type="ECO:0000256" key="2">
    <source>
        <dbReference type="ARBA" id="ARBA00023242"/>
    </source>
</evidence>
<feature type="domain" description="Zn(2)-C6 fungal-type" evidence="4">
    <location>
        <begin position="23"/>
        <end position="55"/>
    </location>
</feature>
<sequence>MDTDINHTSPPEGRPYRSHMQPACIPCRTRKSRCQTAPTITSCSMCQAHGTPCIFPDVAARRQHRGTPRRSTHSGSGGNTARHSSTASSVATSTATSTGTLTPPVSARHSQRPSRPSRSRCPSSPPPMMTLRMLQSYGTPHSVAATDIITSEEGSSYVVSPAIADDDRVFQEYLCNTSLGHSRRMVRFELNFNGHGSANGSQNDAHTRPILFGMVPRRGERETESRKLAASHLETTEKMIAPHEGDVIDLFFKKINLVFPIFDETQFRRVLTADKERISPSLLATLYGIAMTFWNYSPQLATVTRPDVRSVLVQAEDSFIAELISTPGISTIITFILNISGRPSSHHLGNGAFLGLAVALANAFGLNRDPTDWNLSPSEKKFRIRIWWLLVVYDRWCSLAYGTPPLIRSTAQDVPILTVEDISNPNSHSDQTFAASCFVALVTLTEVLYRCLEHVYNLDKYNVARPESSLFDFETLLTNWEDSLSDDLRRLVIRGTNLVGPGAANLRLAYLSVKLFIRRIQLDWDKVALRVGGDADSQYFIQARRAAEEIVDFVRELDATHFADFWMPPSAYSLTSATTFLLRSALNARRGQPAARNSPLKLARAMVDSLRAHRRDYDWDIADNCLFNCSDLVDKIEEACDQQANLDGSSSGSNNTVFDDLQNHMPVDIDMDFAALNGLFPGFTGSL</sequence>
<protein>
    <recommendedName>
        <fullName evidence="4">Zn(2)-C6 fungal-type domain-containing protein</fullName>
    </recommendedName>
</protein>
<comment type="caution">
    <text evidence="5">The sequence shown here is derived from an EMBL/GenBank/DDBJ whole genome shotgun (WGS) entry which is preliminary data.</text>
</comment>
<evidence type="ECO:0000259" key="4">
    <source>
        <dbReference type="PROSITE" id="PS50048"/>
    </source>
</evidence>
<keyword evidence="6" id="KW-1185">Reference proteome</keyword>
<dbReference type="PROSITE" id="PS00463">
    <property type="entry name" value="ZN2_CY6_FUNGAL_1"/>
    <property type="match status" value="1"/>
</dbReference>
<dbReference type="Pfam" id="PF00172">
    <property type="entry name" value="Zn_clus"/>
    <property type="match status" value="1"/>
</dbReference>
<feature type="compositionally biased region" description="Low complexity" evidence="3">
    <location>
        <begin position="80"/>
        <end position="102"/>
    </location>
</feature>
<gene>
    <name evidence="5" type="ORF">Sste5346_006025</name>
</gene>
<dbReference type="SMART" id="SM00906">
    <property type="entry name" value="Fungal_trans"/>
    <property type="match status" value="1"/>
</dbReference>
<dbReference type="Gene3D" id="4.10.240.10">
    <property type="entry name" value="Zn(2)-C6 fungal-type DNA-binding domain"/>
    <property type="match status" value="1"/>
</dbReference>
<dbReference type="PANTHER" id="PTHR31668:SF10">
    <property type="entry name" value="ZN(II)2CYS6 TRANSCRIPTION FACTOR (EUROFUNG)"/>
    <property type="match status" value="1"/>
</dbReference>
<dbReference type="EMBL" id="JAWCUI010000034">
    <property type="protein sequence ID" value="KAL1894239.1"/>
    <property type="molecule type" value="Genomic_DNA"/>
</dbReference>
<feature type="region of interest" description="Disordered" evidence="3">
    <location>
        <begin position="1"/>
        <end position="20"/>
    </location>
</feature>
<dbReference type="InterPro" id="IPR050797">
    <property type="entry name" value="Carb_Metab_Trans_Reg"/>
</dbReference>
<dbReference type="SMART" id="SM00066">
    <property type="entry name" value="GAL4"/>
    <property type="match status" value="1"/>
</dbReference>
<evidence type="ECO:0000313" key="5">
    <source>
        <dbReference type="EMBL" id="KAL1894239.1"/>
    </source>
</evidence>
<dbReference type="InterPro" id="IPR007219">
    <property type="entry name" value="XnlR_reg_dom"/>
</dbReference>
<keyword evidence="1" id="KW-0479">Metal-binding</keyword>
<dbReference type="InterPro" id="IPR036864">
    <property type="entry name" value="Zn2-C6_fun-type_DNA-bd_sf"/>
</dbReference>
<keyword evidence="2" id="KW-0539">Nucleus</keyword>
<feature type="compositionally biased region" description="Basic residues" evidence="3">
    <location>
        <begin position="61"/>
        <end position="72"/>
    </location>
</feature>
<proteinExistence type="predicted"/>
<dbReference type="InterPro" id="IPR001138">
    <property type="entry name" value="Zn2Cys6_DnaBD"/>
</dbReference>
<organism evidence="5 6">
    <name type="scientific">Sporothrix stenoceras</name>
    <dbReference type="NCBI Taxonomy" id="5173"/>
    <lineage>
        <taxon>Eukaryota</taxon>
        <taxon>Fungi</taxon>
        <taxon>Dikarya</taxon>
        <taxon>Ascomycota</taxon>
        <taxon>Pezizomycotina</taxon>
        <taxon>Sordariomycetes</taxon>
        <taxon>Sordariomycetidae</taxon>
        <taxon>Ophiostomatales</taxon>
        <taxon>Ophiostomataceae</taxon>
        <taxon>Sporothrix</taxon>
    </lineage>
</organism>
<dbReference type="Pfam" id="PF04082">
    <property type="entry name" value="Fungal_trans"/>
    <property type="match status" value="1"/>
</dbReference>
<dbReference type="Proteomes" id="UP001583186">
    <property type="component" value="Unassembled WGS sequence"/>
</dbReference>
<dbReference type="CDD" id="cd00067">
    <property type="entry name" value="GAL4"/>
    <property type="match status" value="1"/>
</dbReference>